<dbReference type="AlphaFoldDB" id="A0A9P9IPT4"/>
<evidence type="ECO:0000313" key="2">
    <source>
        <dbReference type="Proteomes" id="UP000700596"/>
    </source>
</evidence>
<proteinExistence type="predicted"/>
<reference evidence="1" key="1">
    <citation type="journal article" date="2021" name="Nat. Commun.">
        <title>Genetic determinants of endophytism in the Arabidopsis root mycobiome.</title>
        <authorList>
            <person name="Mesny F."/>
            <person name="Miyauchi S."/>
            <person name="Thiergart T."/>
            <person name="Pickel B."/>
            <person name="Atanasova L."/>
            <person name="Karlsson M."/>
            <person name="Huettel B."/>
            <person name="Barry K.W."/>
            <person name="Haridas S."/>
            <person name="Chen C."/>
            <person name="Bauer D."/>
            <person name="Andreopoulos W."/>
            <person name="Pangilinan J."/>
            <person name="LaButti K."/>
            <person name="Riley R."/>
            <person name="Lipzen A."/>
            <person name="Clum A."/>
            <person name="Drula E."/>
            <person name="Henrissat B."/>
            <person name="Kohler A."/>
            <person name="Grigoriev I.V."/>
            <person name="Martin F.M."/>
            <person name="Hacquard S."/>
        </authorList>
    </citation>
    <scope>NUCLEOTIDE SEQUENCE</scope>
    <source>
        <strain evidence="1">MPI-CAGE-CH-0243</strain>
    </source>
</reference>
<dbReference type="OrthoDB" id="509124at2759"/>
<organism evidence="1 2">
    <name type="scientific">Dendryphion nanum</name>
    <dbReference type="NCBI Taxonomy" id="256645"/>
    <lineage>
        <taxon>Eukaryota</taxon>
        <taxon>Fungi</taxon>
        <taxon>Dikarya</taxon>
        <taxon>Ascomycota</taxon>
        <taxon>Pezizomycotina</taxon>
        <taxon>Dothideomycetes</taxon>
        <taxon>Pleosporomycetidae</taxon>
        <taxon>Pleosporales</taxon>
        <taxon>Torulaceae</taxon>
        <taxon>Dendryphion</taxon>
    </lineage>
</organism>
<dbReference type="Proteomes" id="UP000700596">
    <property type="component" value="Unassembled WGS sequence"/>
</dbReference>
<accession>A0A9P9IPT4</accession>
<feature type="non-terminal residue" evidence="1">
    <location>
        <position position="1"/>
    </location>
</feature>
<keyword evidence="2" id="KW-1185">Reference proteome</keyword>
<comment type="caution">
    <text evidence="1">The sequence shown here is derived from an EMBL/GenBank/DDBJ whole genome shotgun (WGS) entry which is preliminary data.</text>
</comment>
<sequence>VSQTNLPVVAPGVFNVSARIEIQSTTAAAWEALTNFPEYPNWNPFVRSSVVVSADNLTLPDQRPVENKRLILRTQIPPLPLPVNKFTPDNPLNTQFAYENVTAVQPELLRLAWGYALPTGGALEAVRWQALSDLGNGKILYESREVFHGPLAVVLKALLQASLQRAFEAQGEGLKLLLEGSS</sequence>
<gene>
    <name evidence="1" type="ORF">B0J11DRAFT_412255</name>
</gene>
<protein>
    <submittedName>
        <fullName evidence="1">Uncharacterized protein</fullName>
    </submittedName>
</protein>
<dbReference type="CDD" id="cd07822">
    <property type="entry name" value="SRPBCC_4"/>
    <property type="match status" value="1"/>
</dbReference>
<dbReference type="SUPFAM" id="SSF55961">
    <property type="entry name" value="Bet v1-like"/>
    <property type="match status" value="1"/>
</dbReference>
<dbReference type="EMBL" id="JAGMWT010000006">
    <property type="protein sequence ID" value="KAH7126859.1"/>
    <property type="molecule type" value="Genomic_DNA"/>
</dbReference>
<dbReference type="Gene3D" id="3.30.530.20">
    <property type="match status" value="1"/>
</dbReference>
<feature type="non-terminal residue" evidence="1">
    <location>
        <position position="182"/>
    </location>
</feature>
<dbReference type="InterPro" id="IPR023393">
    <property type="entry name" value="START-like_dom_sf"/>
</dbReference>
<name>A0A9P9IPT4_9PLEO</name>
<evidence type="ECO:0000313" key="1">
    <source>
        <dbReference type="EMBL" id="KAH7126859.1"/>
    </source>
</evidence>